<keyword evidence="10" id="KW-1185">Reference proteome</keyword>
<dbReference type="Pfam" id="PF08581">
    <property type="entry name" value="Tup_N"/>
    <property type="match status" value="1"/>
</dbReference>
<sequence length="564" mass="62116">MSIYQHRSLRPSGPPEAYNSGRIQDALDVIKQDFDALATELSASRGMREKYEDTINAQVDELNTIRQALHELEQRHGKVRQQYEEELRGLRAELYASKQSSRTSAASSVFPTSEPFRDRAPLPPPSQREQRDLPAMREKDRGGDSDRERGFDSRDIKRIKESPISANLIGPASTPSMPPPPPLPPLVASASQAPTPRIPRAEASNAFLADAADPSVVPPQWKKEGADWFALYNPSIPRSMEVGLVHSFLHETVVCCVQFSYDGKWLATGCNRTAQIYDVHSGHKICVLMDENTGKNEDLYIRSVRFSPDGKYLATGAEDKRIRIWDIAKRSIRNVFEGHQQEIYSIEFSYDGRLCLSGSGDRTVRIWDMDSPSTPARVLSVTDSDPSLPSPPPPIDAGVTSVAISPEGLYVAAGCVDAIVRIWSVSTGALVDQLRGHQDSVYSVVFTKDGTGIVSGSLDGTLKFWDLRTAKSRRDAGKQSIATTTFVGHKDYVLSVGVSHDSQWIVSGSKDRGIQFWDSHGIVHTLIQGHKNSVISISPDPTGNLLASGSGDNFARIWSYNVLN</sequence>
<feature type="repeat" description="WD" evidence="6">
    <location>
        <begin position="301"/>
        <end position="335"/>
    </location>
</feature>
<keyword evidence="5" id="KW-0804">Transcription</keyword>
<feature type="repeat" description="WD" evidence="6">
    <location>
        <begin position="434"/>
        <end position="475"/>
    </location>
</feature>
<dbReference type="PRINTS" id="PR00320">
    <property type="entry name" value="GPROTEINBRPT"/>
</dbReference>
<proteinExistence type="predicted"/>
<dbReference type="InterPro" id="IPR020472">
    <property type="entry name" value="WD40_PAC1"/>
</dbReference>
<evidence type="ECO:0000256" key="7">
    <source>
        <dbReference type="SAM" id="MobiDB-lite"/>
    </source>
</evidence>
<feature type="repeat" description="WD" evidence="6">
    <location>
        <begin position="336"/>
        <end position="377"/>
    </location>
</feature>
<dbReference type="InterPro" id="IPR013890">
    <property type="entry name" value="Tscrpt_rep_Tup1_N"/>
</dbReference>
<reference evidence="9" key="1">
    <citation type="submission" date="2023-11" db="EMBL/GenBank/DDBJ databases">
        <authorList>
            <person name="De Vega J J."/>
            <person name="De Vega J J."/>
        </authorList>
    </citation>
    <scope>NUCLEOTIDE SEQUENCE</scope>
</reference>
<dbReference type="Gene3D" id="2.130.10.10">
    <property type="entry name" value="YVTN repeat-like/Quinoprotein amine dehydrogenase"/>
    <property type="match status" value="1"/>
</dbReference>
<feature type="region of interest" description="Disordered" evidence="7">
    <location>
        <begin position="97"/>
        <end position="180"/>
    </location>
</feature>
<dbReference type="PROSITE" id="PS00678">
    <property type="entry name" value="WD_REPEATS_1"/>
    <property type="match status" value="3"/>
</dbReference>
<evidence type="ECO:0000313" key="9">
    <source>
        <dbReference type="EMBL" id="CAK5273801.1"/>
    </source>
</evidence>
<keyword evidence="3" id="KW-0677">Repeat</keyword>
<dbReference type="CDD" id="cd00200">
    <property type="entry name" value="WD40"/>
    <property type="match status" value="1"/>
</dbReference>
<dbReference type="PANTHER" id="PTHR19879">
    <property type="entry name" value="TRANSCRIPTION INITIATION FACTOR TFIID"/>
    <property type="match status" value="1"/>
</dbReference>
<evidence type="ECO:0000256" key="1">
    <source>
        <dbReference type="ARBA" id="ARBA00022491"/>
    </source>
</evidence>
<evidence type="ECO:0000256" key="6">
    <source>
        <dbReference type="PROSITE-ProRule" id="PRU00221"/>
    </source>
</evidence>
<dbReference type="PROSITE" id="PS50082">
    <property type="entry name" value="WD_REPEATS_2"/>
    <property type="match status" value="6"/>
</dbReference>
<keyword evidence="1" id="KW-0678">Repressor</keyword>
<comment type="caution">
    <text evidence="9">The sequence shown here is derived from an EMBL/GenBank/DDBJ whole genome shotgun (WGS) entry which is preliminary data.</text>
</comment>
<dbReference type="Pfam" id="PF00400">
    <property type="entry name" value="WD40"/>
    <property type="match status" value="7"/>
</dbReference>
<dbReference type="SMART" id="SM00320">
    <property type="entry name" value="WD40"/>
    <property type="match status" value="7"/>
</dbReference>
<feature type="repeat" description="WD" evidence="6">
    <location>
        <begin position="486"/>
        <end position="518"/>
    </location>
</feature>
<dbReference type="SUPFAM" id="SSF50978">
    <property type="entry name" value="WD40 repeat-like"/>
    <property type="match status" value="1"/>
</dbReference>
<feature type="repeat" description="WD" evidence="6">
    <location>
        <begin position="399"/>
        <end position="433"/>
    </location>
</feature>
<dbReference type="PANTHER" id="PTHR19879:SF9">
    <property type="entry name" value="TRANSCRIPTION INITIATION FACTOR TFIID SUBUNIT 5"/>
    <property type="match status" value="1"/>
</dbReference>
<evidence type="ECO:0000256" key="2">
    <source>
        <dbReference type="ARBA" id="ARBA00022574"/>
    </source>
</evidence>
<dbReference type="EMBL" id="CAVNYO010000399">
    <property type="protein sequence ID" value="CAK5273801.1"/>
    <property type="molecule type" value="Genomic_DNA"/>
</dbReference>
<dbReference type="Proteomes" id="UP001295794">
    <property type="component" value="Unassembled WGS sequence"/>
</dbReference>
<dbReference type="Gene3D" id="1.20.5.340">
    <property type="match status" value="1"/>
</dbReference>
<feature type="domain" description="Transcriptional repressor Tup1 N-terminal" evidence="8">
    <location>
        <begin position="22"/>
        <end position="95"/>
    </location>
</feature>
<gene>
    <name evidence="9" type="ORF">MYCIT1_LOCUS20519</name>
</gene>
<evidence type="ECO:0000259" key="8">
    <source>
        <dbReference type="Pfam" id="PF08581"/>
    </source>
</evidence>
<dbReference type="AlphaFoldDB" id="A0AAD2HDA2"/>
<protein>
    <recommendedName>
        <fullName evidence="8">Transcriptional repressor Tup1 N-terminal domain-containing protein</fullName>
    </recommendedName>
</protein>
<accession>A0AAD2HDA2</accession>
<dbReference type="InterPro" id="IPR019775">
    <property type="entry name" value="WD40_repeat_CS"/>
</dbReference>
<name>A0AAD2HDA2_9AGAR</name>
<feature type="compositionally biased region" description="Low complexity" evidence="7">
    <location>
        <begin position="97"/>
        <end position="108"/>
    </location>
</feature>
<organism evidence="9 10">
    <name type="scientific">Mycena citricolor</name>
    <dbReference type="NCBI Taxonomy" id="2018698"/>
    <lineage>
        <taxon>Eukaryota</taxon>
        <taxon>Fungi</taxon>
        <taxon>Dikarya</taxon>
        <taxon>Basidiomycota</taxon>
        <taxon>Agaricomycotina</taxon>
        <taxon>Agaricomycetes</taxon>
        <taxon>Agaricomycetidae</taxon>
        <taxon>Agaricales</taxon>
        <taxon>Marasmiineae</taxon>
        <taxon>Mycenaceae</taxon>
        <taxon>Mycena</taxon>
    </lineage>
</organism>
<dbReference type="InterPro" id="IPR015943">
    <property type="entry name" value="WD40/YVTN_repeat-like_dom_sf"/>
</dbReference>
<feature type="repeat" description="WD" evidence="6">
    <location>
        <begin position="527"/>
        <end position="564"/>
    </location>
</feature>
<evidence type="ECO:0000313" key="10">
    <source>
        <dbReference type="Proteomes" id="UP001295794"/>
    </source>
</evidence>
<evidence type="ECO:0000256" key="5">
    <source>
        <dbReference type="ARBA" id="ARBA00023163"/>
    </source>
</evidence>
<dbReference type="InterPro" id="IPR036322">
    <property type="entry name" value="WD40_repeat_dom_sf"/>
</dbReference>
<dbReference type="InterPro" id="IPR001680">
    <property type="entry name" value="WD40_rpt"/>
</dbReference>
<evidence type="ECO:0000256" key="4">
    <source>
        <dbReference type="ARBA" id="ARBA00023015"/>
    </source>
</evidence>
<dbReference type="PROSITE" id="PS50294">
    <property type="entry name" value="WD_REPEATS_REGION"/>
    <property type="match status" value="5"/>
</dbReference>
<feature type="compositionally biased region" description="Basic and acidic residues" evidence="7">
    <location>
        <begin position="128"/>
        <end position="161"/>
    </location>
</feature>
<keyword evidence="2 6" id="KW-0853">WD repeat</keyword>
<evidence type="ECO:0000256" key="3">
    <source>
        <dbReference type="ARBA" id="ARBA00022737"/>
    </source>
</evidence>
<keyword evidence="4" id="KW-0805">Transcription regulation</keyword>